<evidence type="ECO:0000313" key="3">
    <source>
        <dbReference type="EMBL" id="KKK97889.1"/>
    </source>
</evidence>
<reference evidence="3" key="1">
    <citation type="journal article" date="2015" name="Nature">
        <title>Complex archaea that bridge the gap between prokaryotes and eukaryotes.</title>
        <authorList>
            <person name="Spang A."/>
            <person name="Saw J.H."/>
            <person name="Jorgensen S.L."/>
            <person name="Zaremba-Niedzwiedzka K."/>
            <person name="Martijn J."/>
            <person name="Lind A.E."/>
            <person name="van Eijk R."/>
            <person name="Schleper C."/>
            <person name="Guy L."/>
            <person name="Ettema T.J."/>
        </authorList>
    </citation>
    <scope>NUCLEOTIDE SEQUENCE</scope>
</reference>
<name>A0A0F9C628_9ZZZZ</name>
<dbReference type="Pfam" id="PF17289">
    <property type="entry name" value="Terminase_6C"/>
    <property type="match status" value="1"/>
</dbReference>
<evidence type="ECO:0000256" key="1">
    <source>
        <dbReference type="ARBA" id="ARBA00022612"/>
    </source>
</evidence>
<keyword evidence="1" id="KW-1188">Viral release from host cell</keyword>
<feature type="domain" description="Terminase large subunit gp17-like C-terminal" evidence="2">
    <location>
        <begin position="164"/>
        <end position="305"/>
    </location>
</feature>
<organism evidence="3">
    <name type="scientific">marine sediment metagenome</name>
    <dbReference type="NCBI Taxonomy" id="412755"/>
    <lineage>
        <taxon>unclassified sequences</taxon>
        <taxon>metagenomes</taxon>
        <taxon>ecological metagenomes</taxon>
    </lineage>
</organism>
<dbReference type="AlphaFoldDB" id="A0A0F9C628"/>
<gene>
    <name evidence="3" type="ORF">LCGC14_2648230</name>
</gene>
<dbReference type="Gene3D" id="3.40.50.300">
    <property type="entry name" value="P-loop containing nucleotide triphosphate hydrolases"/>
    <property type="match status" value="1"/>
</dbReference>
<feature type="non-terminal residue" evidence="3">
    <location>
        <position position="1"/>
    </location>
</feature>
<accession>A0A0F9C628</accession>
<dbReference type="Pfam" id="PF03237">
    <property type="entry name" value="Terminase_6N"/>
    <property type="match status" value="1"/>
</dbReference>
<protein>
    <recommendedName>
        <fullName evidence="2">Terminase large subunit gp17-like C-terminal domain-containing protein</fullName>
    </recommendedName>
</protein>
<dbReference type="InterPro" id="IPR035421">
    <property type="entry name" value="Terminase_6C"/>
</dbReference>
<evidence type="ECO:0000259" key="2">
    <source>
        <dbReference type="Pfam" id="PF17289"/>
    </source>
</evidence>
<dbReference type="InterPro" id="IPR027417">
    <property type="entry name" value="P-loop_NTPase"/>
</dbReference>
<proteinExistence type="predicted"/>
<dbReference type="EMBL" id="LAZR01045850">
    <property type="protein sequence ID" value="KKK97889.1"/>
    <property type="molecule type" value="Genomic_DNA"/>
</dbReference>
<sequence>GAGGEFSNYNRSLLEARHKKGGYVKFMGSENPSRWNGPQWTMLWWDELALCNEESWDQSQFGLRLGQYPQCIATTTPKNRKFVKELRKDSSVVTTHGTTYDNVALAKRVMERLEKRYGGTRLGRQELLGEFVDDIEGAYWKRDWIEDNRVTPEDVPQLIRVVVAVDPAGTHKPGSDETGIAVAGLGADGHFYVQHIGGYRLSPRGWASRAVDFYDEFIADEILGESNNGGEMVESTIDTIRPYLPIRLIHASRGKRVRAQPVASQYEKGIVHHVGVFAEAEDQMCSFPISNELDDQIDVAVYAVLDLMGELGGTAEDDILGVERKSRWRENYIN</sequence>
<comment type="caution">
    <text evidence="3">The sequence shown here is derived from an EMBL/GenBank/DDBJ whole genome shotgun (WGS) entry which is preliminary data.</text>
</comment>